<gene>
    <name evidence="2" type="ORF">FRX48_06403</name>
</gene>
<dbReference type="InterPro" id="IPR053044">
    <property type="entry name" value="Metallo-hydrolase/TatD-type"/>
</dbReference>
<dbReference type="InterPro" id="IPR001130">
    <property type="entry name" value="TatD-like"/>
</dbReference>
<dbReference type="OrthoDB" id="413993at2759"/>
<dbReference type="SUPFAM" id="SSF51556">
    <property type="entry name" value="Metallo-dependent hydrolases"/>
    <property type="match status" value="1"/>
</dbReference>
<sequence>MDEPENSFTDRKPFPWHLGVYDAHCHPTDTISSKGDIPKMKARVLTIMATRPQDQHVVAEFADDFGLNESDLGHRDSNQHAPCQVVPSFGWHPWFSHQLYDDTESTTVQQRHQSPDHIAHYKSVLTPEVNDERFLHALPDPWPLSEYLAQTRDHLTKYPLALVGEIGLDRSFRLPNDWLPGQKDERDPGLTPGGREGRRLSHYRVQMSHQRRVLEAQLHLAGEMQRAVSVHGVAAHGVVLEVLRATWKGHEKEIISKRAKKRRSSAAAAHANEEDSTSAETKDPISKPFPPRICLHSYSGPPDSLREYFDPSIPASIFFSFSQVINFSSHGSQKATKVIQEVPGDRILVESDLHIAGDRMDDVLEEMIRSICQTKGWSLEDGVKQLATNWKHFVLGHKRDVNSNDNVMEE</sequence>
<dbReference type="GO" id="GO:0016788">
    <property type="term" value="F:hydrolase activity, acting on ester bonds"/>
    <property type="evidence" value="ECO:0007669"/>
    <property type="project" value="InterPro"/>
</dbReference>
<dbReference type="InterPro" id="IPR032466">
    <property type="entry name" value="Metal_Hydrolase"/>
</dbReference>
<dbReference type="Proteomes" id="UP000324767">
    <property type="component" value="Unassembled WGS sequence"/>
</dbReference>
<feature type="region of interest" description="Disordered" evidence="1">
    <location>
        <begin position="178"/>
        <end position="197"/>
    </location>
</feature>
<protein>
    <submittedName>
        <fullName evidence="2">Metallo-dependent hydrolase</fullName>
    </submittedName>
</protein>
<evidence type="ECO:0000313" key="2">
    <source>
        <dbReference type="EMBL" id="KAA6409791.1"/>
    </source>
</evidence>
<dbReference type="PANTHER" id="PTHR47345:SF1">
    <property type="entry name" value="CUT9-INTERACTING PROTEIN SCN1"/>
    <property type="match status" value="1"/>
</dbReference>
<dbReference type="EMBL" id="VXIT01000010">
    <property type="protein sequence ID" value="KAA6409791.1"/>
    <property type="molecule type" value="Genomic_DNA"/>
</dbReference>
<comment type="caution">
    <text evidence="2">The sequence shown here is derived from an EMBL/GenBank/DDBJ whole genome shotgun (WGS) entry which is preliminary data.</text>
</comment>
<dbReference type="Gene3D" id="3.20.20.140">
    <property type="entry name" value="Metal-dependent hydrolases"/>
    <property type="match status" value="1"/>
</dbReference>
<accession>A0A5M8PKD0</accession>
<reference evidence="2 3" key="1">
    <citation type="submission" date="2019-09" db="EMBL/GenBank/DDBJ databases">
        <title>The hologenome of the rock-dwelling lichen Lasallia pustulata.</title>
        <authorList>
            <person name="Greshake Tzovaras B."/>
            <person name="Segers F."/>
            <person name="Bicker A."/>
            <person name="Dal Grande F."/>
            <person name="Otte J."/>
            <person name="Hankeln T."/>
            <person name="Schmitt I."/>
            <person name="Ebersberger I."/>
        </authorList>
    </citation>
    <scope>NUCLEOTIDE SEQUENCE [LARGE SCALE GENOMIC DNA]</scope>
    <source>
        <strain evidence="2">A1-1</strain>
    </source>
</reference>
<name>A0A5M8PKD0_9LECA</name>
<evidence type="ECO:0000313" key="3">
    <source>
        <dbReference type="Proteomes" id="UP000324767"/>
    </source>
</evidence>
<feature type="region of interest" description="Disordered" evidence="1">
    <location>
        <begin position="254"/>
        <end position="288"/>
    </location>
</feature>
<dbReference type="Pfam" id="PF01026">
    <property type="entry name" value="TatD_DNase"/>
    <property type="match status" value="1"/>
</dbReference>
<proteinExistence type="predicted"/>
<dbReference type="PANTHER" id="PTHR47345">
    <property type="entry name" value="CUT9-INTERACTING PROTEIN SCN1"/>
    <property type="match status" value="1"/>
</dbReference>
<organism evidence="2 3">
    <name type="scientific">Lasallia pustulata</name>
    <dbReference type="NCBI Taxonomy" id="136370"/>
    <lineage>
        <taxon>Eukaryota</taxon>
        <taxon>Fungi</taxon>
        <taxon>Dikarya</taxon>
        <taxon>Ascomycota</taxon>
        <taxon>Pezizomycotina</taxon>
        <taxon>Lecanoromycetes</taxon>
        <taxon>OSLEUM clade</taxon>
        <taxon>Umbilicariomycetidae</taxon>
        <taxon>Umbilicariales</taxon>
        <taxon>Umbilicariaceae</taxon>
        <taxon>Lasallia</taxon>
    </lineage>
</organism>
<keyword evidence="2" id="KW-0378">Hydrolase</keyword>
<evidence type="ECO:0000256" key="1">
    <source>
        <dbReference type="SAM" id="MobiDB-lite"/>
    </source>
</evidence>
<dbReference type="AlphaFoldDB" id="A0A5M8PKD0"/>